<feature type="coiled-coil region" evidence="1">
    <location>
        <begin position="4"/>
        <end position="66"/>
    </location>
</feature>
<dbReference type="Proteomes" id="UP000005555">
    <property type="component" value="Unassembled WGS sequence"/>
</dbReference>
<evidence type="ECO:0008006" key="4">
    <source>
        <dbReference type="Google" id="ProtNLM"/>
    </source>
</evidence>
<organism evidence="2 3">
    <name type="scientific">gamma proteobacterium HTCC2207</name>
    <dbReference type="NCBI Taxonomy" id="314287"/>
    <lineage>
        <taxon>Bacteria</taxon>
        <taxon>Pseudomonadati</taxon>
        <taxon>Pseudomonadota</taxon>
        <taxon>Gammaproteobacteria</taxon>
        <taxon>Cellvibrionales</taxon>
        <taxon>Porticoccaceae</taxon>
        <taxon>SAR92 clade</taxon>
    </lineage>
</organism>
<evidence type="ECO:0000313" key="3">
    <source>
        <dbReference type="Proteomes" id="UP000005555"/>
    </source>
</evidence>
<dbReference type="OrthoDB" id="6120894at2"/>
<gene>
    <name evidence="2" type="ORF">GB2207_07886</name>
</gene>
<evidence type="ECO:0000313" key="2">
    <source>
        <dbReference type="EMBL" id="EAS47712.1"/>
    </source>
</evidence>
<keyword evidence="3" id="KW-1185">Reference proteome</keyword>
<comment type="caution">
    <text evidence="2">The sequence shown here is derived from an EMBL/GenBank/DDBJ whole genome shotgun (WGS) entry which is preliminary data.</text>
</comment>
<accession>Q1YVJ6</accession>
<reference evidence="2 3" key="1">
    <citation type="submission" date="2006-03" db="EMBL/GenBank/DDBJ databases">
        <authorList>
            <person name="Giovannoni S.J."/>
            <person name="Cho J.-C."/>
            <person name="Ferriera S."/>
            <person name="Johnson J."/>
            <person name="Kravitz S."/>
            <person name="Halpern A."/>
            <person name="Remington K."/>
            <person name="Beeson K."/>
            <person name="Tran B."/>
            <person name="Rogers Y.-H."/>
            <person name="Friedman R."/>
            <person name="Venter J.C."/>
        </authorList>
    </citation>
    <scope>NUCLEOTIDE SEQUENCE [LARGE SCALE GENOMIC DNA]</scope>
    <source>
        <strain evidence="2 3">HTCC2207</strain>
    </source>
</reference>
<dbReference type="InterPro" id="IPR012662">
    <property type="entry name" value="CHP02449"/>
</dbReference>
<dbReference type="AlphaFoldDB" id="Q1YVJ6"/>
<sequence>MSGYQELEAKLDSLIELCLQLKRENQSLRARESSLAGERGKLLEQNEMARQKIETMINRLKNLNAE</sequence>
<keyword evidence="1" id="KW-0175">Coiled coil</keyword>
<dbReference type="STRING" id="314287.GB2207_07886"/>
<dbReference type="EMBL" id="AAPI01000001">
    <property type="protein sequence ID" value="EAS47712.1"/>
    <property type="molecule type" value="Genomic_DNA"/>
</dbReference>
<dbReference type="HOGENOM" id="CLU_175555_0_1_6"/>
<dbReference type="eggNOG" id="ENOG5033A9M">
    <property type="taxonomic scope" value="Bacteria"/>
</dbReference>
<name>Q1YVJ6_9GAMM</name>
<dbReference type="NCBIfam" id="TIGR02449">
    <property type="entry name" value="TIGR02449 family protein"/>
    <property type="match status" value="1"/>
</dbReference>
<protein>
    <recommendedName>
        <fullName evidence="4">TIGR02449 family protein</fullName>
    </recommendedName>
</protein>
<evidence type="ECO:0000256" key="1">
    <source>
        <dbReference type="SAM" id="Coils"/>
    </source>
</evidence>
<proteinExistence type="predicted"/>